<name>A0AA97JBY8_EUBMA</name>
<reference evidence="3" key="1">
    <citation type="submission" date="2025-08" db="UniProtKB">
        <authorList>
            <consortium name="RefSeq"/>
        </authorList>
    </citation>
    <scope>IDENTIFICATION</scope>
    <source>
        <tissue evidence="3">Blood</tissue>
    </source>
</reference>
<evidence type="ECO:0000313" key="2">
    <source>
        <dbReference type="Proteomes" id="UP001190640"/>
    </source>
</evidence>
<accession>A0AA97JBY8</accession>
<dbReference type="PANTHER" id="PTHR36960">
    <property type="entry name" value="SI:DKEY-32E6.3"/>
    <property type="match status" value="1"/>
</dbReference>
<feature type="region of interest" description="Disordered" evidence="1">
    <location>
        <begin position="1"/>
        <end position="106"/>
    </location>
</feature>
<proteinExistence type="predicted"/>
<dbReference type="PANTHER" id="PTHR36960:SF1">
    <property type="entry name" value="SI:DKEY-32E6.3"/>
    <property type="match status" value="1"/>
</dbReference>
<evidence type="ECO:0000256" key="1">
    <source>
        <dbReference type="SAM" id="MobiDB-lite"/>
    </source>
</evidence>
<evidence type="ECO:0000313" key="3">
    <source>
        <dbReference type="RefSeq" id="XP_054834855.1"/>
    </source>
</evidence>
<sequence length="459" mass="51619">MNDPMALRETDPCGSWTVDGASSSNSGPMEPKLMPLGAEMTPGLEELELMAKKSSLRKDSHSGTGSFGNGTGSPEEEDKIVRANHANGQHDQSPPQLNEDGKTACQQPGPLDGLLLEAKLLRPKKRKLVLHIDLNNTILVSDRLFNQDIKEALNNYLSTVTWGKVNPAGKWQWLSESPSLLPPCPDAVSFYSQFRYCEMFTEEPPGQWFRDLHARHLKLLEWQGQPHPALSIPDHMGVERYHFVLPSFFHLLQSLHQEGRHFAVIFRTFGGDLPRVLQAVHCALEGKHPHFPTLQDISLPVDLHPGQIRCTKQKVIVIPGGERAERLLCAASDREIYMYLSSKEGLCGFQDHFQWWARNQHSSKGGKPLWIDPHDANTHHIFIDDNIRLSDSDTIIQPRVFCRQGDTSAQITPTSELYGICLVQTDLLEAIADTNYFCRCIRRCEENYENYLARAGGGT</sequence>
<dbReference type="RefSeq" id="XP_054834855.1">
    <property type="nucleotide sequence ID" value="XM_054978880.1"/>
</dbReference>
<feature type="compositionally biased region" description="Polar residues" evidence="1">
    <location>
        <begin position="86"/>
        <end position="96"/>
    </location>
</feature>
<feature type="compositionally biased region" description="Basic and acidic residues" evidence="1">
    <location>
        <begin position="1"/>
        <end position="11"/>
    </location>
</feature>
<dbReference type="GeneID" id="129329348"/>
<gene>
    <name evidence="3" type="primary">LOC129329348</name>
</gene>
<protein>
    <submittedName>
        <fullName evidence="3">Uncharacterized protein LOC129329348</fullName>
    </submittedName>
</protein>
<dbReference type="Proteomes" id="UP001190640">
    <property type="component" value="Chromosome 4"/>
</dbReference>
<organism evidence="2 3">
    <name type="scientific">Eublepharis macularius</name>
    <name type="common">Leopard gecko</name>
    <name type="synonym">Cyrtodactylus macularius</name>
    <dbReference type="NCBI Taxonomy" id="481883"/>
    <lineage>
        <taxon>Eukaryota</taxon>
        <taxon>Metazoa</taxon>
        <taxon>Chordata</taxon>
        <taxon>Craniata</taxon>
        <taxon>Vertebrata</taxon>
        <taxon>Euteleostomi</taxon>
        <taxon>Lepidosauria</taxon>
        <taxon>Squamata</taxon>
        <taxon>Bifurcata</taxon>
        <taxon>Gekkota</taxon>
        <taxon>Eublepharidae</taxon>
        <taxon>Eublepharinae</taxon>
        <taxon>Eublepharis</taxon>
    </lineage>
</organism>
<dbReference type="KEGG" id="emc:129329348"/>
<dbReference type="AlphaFoldDB" id="A0AA97JBY8"/>
<keyword evidence="2" id="KW-1185">Reference proteome</keyword>